<name>A0ABR2KVI4_9EUKA</name>
<comment type="caution">
    <text evidence="3">The sequence shown here is derived from an EMBL/GenBank/DDBJ whole genome shotgun (WGS) entry which is preliminary data.</text>
</comment>
<feature type="compositionally biased region" description="Polar residues" evidence="2">
    <location>
        <begin position="307"/>
        <end position="316"/>
    </location>
</feature>
<evidence type="ECO:0000256" key="2">
    <source>
        <dbReference type="SAM" id="MobiDB-lite"/>
    </source>
</evidence>
<sequence>MIKKDEIKTIPPRYIYSYDRYIGIAKPTLQQENHRFRFSSTDYINEIVTSVANGLDIKNVDPRLYSIVINSFEVKRDEFLFGSSKNISAAKNLSTSIDQIHRYFIKKEKEIERARKNKEQIEEAQMQNSKTFTRDELKKAVIIMLKYEDSKDDAMLINKIDPDMHSFLIDELKALKEESLLKKDFKMAEKYENSMRTVTLLKYENKYRQIASSHATELQQKFEDAIQKYKKLRLSWQQKINSLNNKIDEQIKQIQNETEQILIEFDKQFLVMPANSKCNHYSNIPAQSETKNDSAASNEKSVKNKSRISQVNSNFESDNDDPISSKFKPSPKLLDLRKSEKSLAMSKRFKEATQLKRENDKLEAYEKSQFVSRYNNELEKRRKDLIKSQQDIIDLTYQKGQEKLSIVRKQMNEQLNQAELVLRHLEDSVNEANKVASFSYKSNQNKLGLPEEASFRSSFPNSNDQKCSDFNNSKDNNQHNINSCSSVSNKDSNVNFGNDNKNLKFRIQTAKSPKRDLSISRCKSLPHLEENKGDKKIARYYSLEMRPLQTPRLFQAIHARRYPPCKTARDKPKNIILQPSNSQLEHNLFYKRRMINSIIYSKSSKSTNLSKPTPVTTK</sequence>
<keyword evidence="1" id="KW-0175">Coiled coil</keyword>
<dbReference type="Proteomes" id="UP001470230">
    <property type="component" value="Unassembled WGS sequence"/>
</dbReference>
<evidence type="ECO:0000313" key="4">
    <source>
        <dbReference type="Proteomes" id="UP001470230"/>
    </source>
</evidence>
<dbReference type="PANTHER" id="PTHR47026">
    <property type="entry name" value="PIGMENTOSA GTPASE REGULATOR-LIKE PROTEIN, PUTATIVE-RELATED"/>
    <property type="match status" value="1"/>
</dbReference>
<feature type="compositionally biased region" description="Polar residues" evidence="2">
    <location>
        <begin position="282"/>
        <end position="299"/>
    </location>
</feature>
<feature type="region of interest" description="Disordered" evidence="2">
    <location>
        <begin position="282"/>
        <end position="330"/>
    </location>
</feature>
<organism evidence="3 4">
    <name type="scientific">Tritrichomonas musculus</name>
    <dbReference type="NCBI Taxonomy" id="1915356"/>
    <lineage>
        <taxon>Eukaryota</taxon>
        <taxon>Metamonada</taxon>
        <taxon>Parabasalia</taxon>
        <taxon>Tritrichomonadida</taxon>
        <taxon>Tritrichomonadidae</taxon>
        <taxon>Tritrichomonas</taxon>
    </lineage>
</organism>
<feature type="coiled-coil region" evidence="1">
    <location>
        <begin position="215"/>
        <end position="264"/>
    </location>
</feature>
<evidence type="ECO:0000256" key="1">
    <source>
        <dbReference type="SAM" id="Coils"/>
    </source>
</evidence>
<gene>
    <name evidence="3" type="ORF">M9Y10_023574</name>
</gene>
<dbReference type="PANTHER" id="PTHR47026:SF2">
    <property type="entry name" value="FLAGELLAR ASSOCIATED PROTEIN"/>
    <property type="match status" value="1"/>
</dbReference>
<feature type="region of interest" description="Disordered" evidence="2">
    <location>
        <begin position="453"/>
        <end position="487"/>
    </location>
</feature>
<feature type="coiled-coil region" evidence="1">
    <location>
        <begin position="408"/>
        <end position="435"/>
    </location>
</feature>
<dbReference type="EMBL" id="JAPFFF010000003">
    <property type="protein sequence ID" value="KAK8895132.1"/>
    <property type="molecule type" value="Genomic_DNA"/>
</dbReference>
<feature type="compositionally biased region" description="Polar residues" evidence="2">
    <location>
        <begin position="455"/>
        <end position="487"/>
    </location>
</feature>
<proteinExistence type="predicted"/>
<reference evidence="3 4" key="1">
    <citation type="submission" date="2024-04" db="EMBL/GenBank/DDBJ databases">
        <title>Tritrichomonas musculus Genome.</title>
        <authorList>
            <person name="Alves-Ferreira E."/>
            <person name="Grigg M."/>
            <person name="Lorenzi H."/>
            <person name="Galac M."/>
        </authorList>
    </citation>
    <scope>NUCLEOTIDE SEQUENCE [LARGE SCALE GENOMIC DNA]</scope>
    <source>
        <strain evidence="3 4">EAF2021</strain>
    </source>
</reference>
<protein>
    <submittedName>
        <fullName evidence="3">Uncharacterized protein</fullName>
    </submittedName>
</protein>
<keyword evidence="4" id="KW-1185">Reference proteome</keyword>
<accession>A0ABR2KVI4</accession>
<evidence type="ECO:0000313" key="3">
    <source>
        <dbReference type="EMBL" id="KAK8895132.1"/>
    </source>
</evidence>